<dbReference type="AlphaFoldDB" id="A0A4Y9YW63"/>
<organism evidence="1 2">
    <name type="scientific">Dentipellis fragilis</name>
    <dbReference type="NCBI Taxonomy" id="205917"/>
    <lineage>
        <taxon>Eukaryota</taxon>
        <taxon>Fungi</taxon>
        <taxon>Dikarya</taxon>
        <taxon>Basidiomycota</taxon>
        <taxon>Agaricomycotina</taxon>
        <taxon>Agaricomycetes</taxon>
        <taxon>Russulales</taxon>
        <taxon>Hericiaceae</taxon>
        <taxon>Dentipellis</taxon>
    </lineage>
</organism>
<comment type="caution">
    <text evidence="1">The sequence shown here is derived from an EMBL/GenBank/DDBJ whole genome shotgun (WGS) entry which is preliminary data.</text>
</comment>
<reference evidence="1 2" key="1">
    <citation type="submission" date="2019-02" db="EMBL/GenBank/DDBJ databases">
        <title>Genome sequencing of the rare red list fungi Dentipellis fragilis.</title>
        <authorList>
            <person name="Buettner E."/>
            <person name="Kellner H."/>
        </authorList>
    </citation>
    <scope>NUCLEOTIDE SEQUENCE [LARGE SCALE GENOMIC DNA]</scope>
    <source>
        <strain evidence="1 2">DSM 105465</strain>
    </source>
</reference>
<accession>A0A4Y9YW63</accession>
<name>A0A4Y9YW63_9AGAM</name>
<gene>
    <name evidence="1" type="ORF">EVG20_g5186</name>
</gene>
<protein>
    <submittedName>
        <fullName evidence="1">Uncharacterized protein</fullName>
    </submittedName>
</protein>
<proteinExistence type="predicted"/>
<evidence type="ECO:0000313" key="1">
    <source>
        <dbReference type="EMBL" id="TFY65903.1"/>
    </source>
</evidence>
<sequence length="139" mass="15357">MDCLPARPASFTDSYPSCLHSSYARPPVRLHTYAYGLRSGPSPFIHPVLPGSLDGCYTIPSCLLLLLEYEYEYDAHFLLDCGLEIRAALSYRPPFSPPPVPISSLPAPGPVVAVLRRFLISLTSITISSPIRKLQFQHV</sequence>
<keyword evidence="2" id="KW-1185">Reference proteome</keyword>
<evidence type="ECO:0000313" key="2">
    <source>
        <dbReference type="Proteomes" id="UP000298327"/>
    </source>
</evidence>
<dbReference type="Proteomes" id="UP000298327">
    <property type="component" value="Unassembled WGS sequence"/>
</dbReference>
<dbReference type="EMBL" id="SEOQ01000297">
    <property type="protein sequence ID" value="TFY65903.1"/>
    <property type="molecule type" value="Genomic_DNA"/>
</dbReference>